<comment type="caution">
    <text evidence="2">The sequence shown here is derived from an EMBL/GenBank/DDBJ whole genome shotgun (WGS) entry which is preliminary data.</text>
</comment>
<dbReference type="PANTHER" id="PTHR43861">
    <property type="entry name" value="TRANS-ACONITATE 2-METHYLTRANSFERASE-RELATED"/>
    <property type="match status" value="1"/>
</dbReference>
<dbReference type="CDD" id="cd02440">
    <property type="entry name" value="AdoMet_MTases"/>
    <property type="match status" value="1"/>
</dbReference>
<dbReference type="Pfam" id="PF08241">
    <property type="entry name" value="Methyltransf_11"/>
    <property type="match status" value="1"/>
</dbReference>
<dbReference type="EMBL" id="JBHMDO010000033">
    <property type="protein sequence ID" value="MFB9328157.1"/>
    <property type="molecule type" value="Genomic_DNA"/>
</dbReference>
<dbReference type="GO" id="GO:0008168">
    <property type="term" value="F:methyltransferase activity"/>
    <property type="evidence" value="ECO:0007669"/>
    <property type="project" value="UniProtKB-KW"/>
</dbReference>
<keyword evidence="2" id="KW-0489">Methyltransferase</keyword>
<evidence type="ECO:0000259" key="1">
    <source>
        <dbReference type="Pfam" id="PF08241"/>
    </source>
</evidence>
<evidence type="ECO:0000313" key="3">
    <source>
        <dbReference type="Proteomes" id="UP001589747"/>
    </source>
</evidence>
<accession>A0ABV5KSF7</accession>
<sequence>MNNEIKLDFGDTGEGTILALLHPRKGERILDLGCGNGKLTSAIAAAGAITLGIDFSEGQIEKAKLNYPQLRFQTADACRFKAEEPFDAVFSHAAIHWIQDADAVVRAIGGALRPGGRFVAEFAGSGNVAALTGAIERALTAHGYSPKGRIPWYLPTIGEYAGLLEHHGFRVTLAQHFNRLRPFNHPEGIKRWLESFDSIFFHDVTPSDKASIYRSIEADAAATLQIEGQWYNDISRLRVVAIKQQSD</sequence>
<evidence type="ECO:0000313" key="2">
    <source>
        <dbReference type="EMBL" id="MFB9328157.1"/>
    </source>
</evidence>
<protein>
    <submittedName>
        <fullName evidence="2">Class I SAM-dependent methyltransferase</fullName>
    </submittedName>
</protein>
<name>A0ABV5KSF7_9BACL</name>
<dbReference type="InterPro" id="IPR029063">
    <property type="entry name" value="SAM-dependent_MTases_sf"/>
</dbReference>
<gene>
    <name evidence="2" type="ORF">ACFFSY_19690</name>
</gene>
<feature type="domain" description="Methyltransferase type 11" evidence="1">
    <location>
        <begin position="30"/>
        <end position="119"/>
    </location>
</feature>
<proteinExistence type="predicted"/>
<dbReference type="InterPro" id="IPR013216">
    <property type="entry name" value="Methyltransf_11"/>
</dbReference>
<dbReference type="SUPFAM" id="SSF53335">
    <property type="entry name" value="S-adenosyl-L-methionine-dependent methyltransferases"/>
    <property type="match status" value="1"/>
</dbReference>
<keyword evidence="2" id="KW-0808">Transferase</keyword>
<organism evidence="2 3">
    <name type="scientific">Paenibacillus aurantiacus</name>
    <dbReference type="NCBI Taxonomy" id="1936118"/>
    <lineage>
        <taxon>Bacteria</taxon>
        <taxon>Bacillati</taxon>
        <taxon>Bacillota</taxon>
        <taxon>Bacilli</taxon>
        <taxon>Bacillales</taxon>
        <taxon>Paenibacillaceae</taxon>
        <taxon>Paenibacillus</taxon>
    </lineage>
</organism>
<keyword evidence="3" id="KW-1185">Reference proteome</keyword>
<reference evidence="2 3" key="1">
    <citation type="submission" date="2024-09" db="EMBL/GenBank/DDBJ databases">
        <authorList>
            <person name="Sun Q."/>
            <person name="Mori K."/>
        </authorList>
    </citation>
    <scope>NUCLEOTIDE SEQUENCE [LARGE SCALE GENOMIC DNA]</scope>
    <source>
        <strain evidence="2 3">TISTR 2452</strain>
    </source>
</reference>
<dbReference type="GO" id="GO:0032259">
    <property type="term" value="P:methylation"/>
    <property type="evidence" value="ECO:0007669"/>
    <property type="project" value="UniProtKB-KW"/>
</dbReference>
<dbReference type="Gene3D" id="3.40.50.150">
    <property type="entry name" value="Vaccinia Virus protein VP39"/>
    <property type="match status" value="1"/>
</dbReference>
<dbReference type="RefSeq" id="WP_377497189.1">
    <property type="nucleotide sequence ID" value="NZ_JBHMDO010000033.1"/>
</dbReference>
<dbReference type="Proteomes" id="UP001589747">
    <property type="component" value="Unassembled WGS sequence"/>
</dbReference>
<dbReference type="PANTHER" id="PTHR43861:SF1">
    <property type="entry name" value="TRANS-ACONITATE 2-METHYLTRANSFERASE"/>
    <property type="match status" value="1"/>
</dbReference>